<gene>
    <name evidence="1" type="ORF">FHX81_7803</name>
</gene>
<evidence type="ECO:0000313" key="2">
    <source>
        <dbReference type="Proteomes" id="UP000316628"/>
    </source>
</evidence>
<comment type="caution">
    <text evidence="1">The sequence shown here is derived from an EMBL/GenBank/DDBJ whole genome shotgun (WGS) entry which is preliminary data.</text>
</comment>
<protein>
    <submittedName>
        <fullName evidence="1">Uncharacterized protein</fullName>
    </submittedName>
</protein>
<proteinExistence type="predicted"/>
<dbReference type="Proteomes" id="UP000316628">
    <property type="component" value="Unassembled WGS sequence"/>
</dbReference>
<evidence type="ECO:0000313" key="1">
    <source>
        <dbReference type="EMBL" id="TQM85324.1"/>
    </source>
</evidence>
<name>A0A543JRD4_9PSEU</name>
<dbReference type="EMBL" id="VFPP01000001">
    <property type="protein sequence ID" value="TQM85324.1"/>
    <property type="molecule type" value="Genomic_DNA"/>
</dbReference>
<reference evidence="1 2" key="1">
    <citation type="submission" date="2019-06" db="EMBL/GenBank/DDBJ databases">
        <title>Sequencing the genomes of 1000 actinobacteria strains.</title>
        <authorList>
            <person name="Klenk H.-P."/>
        </authorList>
    </citation>
    <scope>NUCLEOTIDE SEQUENCE [LARGE SCALE GENOMIC DNA]</scope>
    <source>
        <strain evidence="1 2">DSM 45456</strain>
    </source>
</reference>
<dbReference type="AlphaFoldDB" id="A0A543JRD4"/>
<sequence>MAIIKKPFDSYSIVHSSNNSQYEADIACFVTGTTDMIGRIIFFADDGPVPPNVPLSYGPEIHFPLGRFGEVVDTLRREKPLYLWLDTDSLVSAVGTADKEPAGEEEG</sequence>
<accession>A0A543JRD4</accession>
<dbReference type="RefSeq" id="WP_141983377.1">
    <property type="nucleotide sequence ID" value="NZ_VFPP01000001.1"/>
</dbReference>
<keyword evidence="2" id="KW-1185">Reference proteome</keyword>
<dbReference type="OrthoDB" id="598047at2"/>
<organism evidence="1 2">
    <name type="scientific">Saccharothrix saharensis</name>
    <dbReference type="NCBI Taxonomy" id="571190"/>
    <lineage>
        <taxon>Bacteria</taxon>
        <taxon>Bacillati</taxon>
        <taxon>Actinomycetota</taxon>
        <taxon>Actinomycetes</taxon>
        <taxon>Pseudonocardiales</taxon>
        <taxon>Pseudonocardiaceae</taxon>
        <taxon>Saccharothrix</taxon>
    </lineage>
</organism>